<dbReference type="Pfam" id="PF00226">
    <property type="entry name" value="DnaJ"/>
    <property type="match status" value="1"/>
</dbReference>
<dbReference type="PROSITE" id="PS50076">
    <property type="entry name" value="DNAJ_2"/>
    <property type="match status" value="1"/>
</dbReference>
<reference evidence="5" key="1">
    <citation type="submission" date="2016-10" db="EMBL/GenBank/DDBJ databases">
        <authorList>
            <person name="Varghese N."/>
            <person name="Submissions S."/>
        </authorList>
    </citation>
    <scope>NUCLEOTIDE SEQUENCE [LARGE SCALE GENOMIC DNA]</scope>
    <source>
        <strain evidence="5">DSM 19482</strain>
    </source>
</reference>
<feature type="domain" description="J" evidence="3">
    <location>
        <begin position="11"/>
        <end position="76"/>
    </location>
</feature>
<evidence type="ECO:0000313" key="5">
    <source>
        <dbReference type="Proteomes" id="UP000187261"/>
    </source>
</evidence>
<dbReference type="AlphaFoldDB" id="A0A1U7PW97"/>
<dbReference type="PANTHER" id="PTHR44145:SF3">
    <property type="entry name" value="DNAJ HOMOLOG SUBFAMILY A MEMBER 3, MITOCHONDRIAL"/>
    <property type="match status" value="1"/>
</dbReference>
<dbReference type="InterPro" id="IPR018253">
    <property type="entry name" value="DnaJ_domain_CS"/>
</dbReference>
<protein>
    <submittedName>
        <fullName evidence="4">DnaJ domain-containing protein</fullName>
    </submittedName>
</protein>
<keyword evidence="2" id="KW-0472">Membrane</keyword>
<dbReference type="CDD" id="cd06257">
    <property type="entry name" value="DnaJ"/>
    <property type="match status" value="1"/>
</dbReference>
<keyword evidence="1" id="KW-0143">Chaperone</keyword>
<evidence type="ECO:0000256" key="1">
    <source>
        <dbReference type="ARBA" id="ARBA00023186"/>
    </source>
</evidence>
<dbReference type="RefSeq" id="WP_245799242.1">
    <property type="nucleotide sequence ID" value="NZ_FTPU01000013.1"/>
</dbReference>
<evidence type="ECO:0000313" key="4">
    <source>
        <dbReference type="EMBL" id="SIT96774.1"/>
    </source>
</evidence>
<dbReference type="InterPro" id="IPR001623">
    <property type="entry name" value="DnaJ_domain"/>
</dbReference>
<dbReference type="EMBL" id="FTPU01000013">
    <property type="protein sequence ID" value="SIT96774.1"/>
    <property type="molecule type" value="Genomic_DNA"/>
</dbReference>
<feature type="transmembrane region" description="Helical" evidence="2">
    <location>
        <begin position="202"/>
        <end position="220"/>
    </location>
</feature>
<dbReference type="STRING" id="1121284.SAMN05660493_01469"/>
<sequence>MEITKFASVKDYYYFLGIARHASAEDIKKAYRKLSLKYHPDKNDNDEFFSDRFREVQEAYETLTDAGRKKLYDQNLNNQQQNTRSVLPPKIKNFSVSKIRVQKGEEITIYWNTYDADIVKIVPFGLEKPNGERRIRIKEFDTAGKFQILLHATNSLLHKTIVQGITITELIDNSPKNDKYESGESISEPVKRQKKEIKPQRMISVFVFLILLLMIIWLMLN</sequence>
<dbReference type="PANTHER" id="PTHR44145">
    <property type="entry name" value="DNAJ HOMOLOG SUBFAMILY A MEMBER 3, MITOCHONDRIAL"/>
    <property type="match status" value="1"/>
</dbReference>
<accession>A0A1U7PW97</accession>
<gene>
    <name evidence="4" type="ORF">SAMN05660493_01469</name>
</gene>
<dbReference type="InterPro" id="IPR051938">
    <property type="entry name" value="Apopto_cytoskel_mod"/>
</dbReference>
<dbReference type="PRINTS" id="PR00625">
    <property type="entry name" value="JDOMAIN"/>
</dbReference>
<dbReference type="InterPro" id="IPR036869">
    <property type="entry name" value="J_dom_sf"/>
</dbReference>
<evidence type="ECO:0000259" key="3">
    <source>
        <dbReference type="PROSITE" id="PS50076"/>
    </source>
</evidence>
<dbReference type="SMART" id="SM00271">
    <property type="entry name" value="DnaJ"/>
    <property type="match status" value="1"/>
</dbReference>
<dbReference type="SUPFAM" id="SSF46565">
    <property type="entry name" value="Chaperone J-domain"/>
    <property type="match status" value="1"/>
</dbReference>
<keyword evidence="2" id="KW-1133">Transmembrane helix</keyword>
<organism evidence="4 5">
    <name type="scientific">Epilithonimonas bovis DSM 19482</name>
    <dbReference type="NCBI Taxonomy" id="1121284"/>
    <lineage>
        <taxon>Bacteria</taxon>
        <taxon>Pseudomonadati</taxon>
        <taxon>Bacteroidota</taxon>
        <taxon>Flavobacteriia</taxon>
        <taxon>Flavobacteriales</taxon>
        <taxon>Weeksellaceae</taxon>
        <taxon>Chryseobacterium group</taxon>
        <taxon>Epilithonimonas</taxon>
    </lineage>
</organism>
<proteinExistence type="predicted"/>
<dbReference type="Proteomes" id="UP000187261">
    <property type="component" value="Unassembled WGS sequence"/>
</dbReference>
<dbReference type="Gene3D" id="1.10.287.110">
    <property type="entry name" value="DnaJ domain"/>
    <property type="match status" value="1"/>
</dbReference>
<evidence type="ECO:0000256" key="2">
    <source>
        <dbReference type="SAM" id="Phobius"/>
    </source>
</evidence>
<name>A0A1U7PW97_9FLAO</name>
<keyword evidence="2" id="KW-0812">Transmembrane</keyword>
<keyword evidence="5" id="KW-1185">Reference proteome</keyword>
<dbReference type="PROSITE" id="PS00636">
    <property type="entry name" value="DNAJ_1"/>
    <property type="match status" value="1"/>
</dbReference>